<keyword evidence="1" id="KW-0150">Chloroplast</keyword>
<organism evidence="1">
    <name type="scientific">Nemalion sp. H.1444</name>
    <dbReference type="NCBI Taxonomy" id="1907586"/>
    <lineage>
        <taxon>Eukaryota</taxon>
        <taxon>Rhodophyta</taxon>
        <taxon>Florideophyceae</taxon>
        <taxon>Nemaliophycidae</taxon>
        <taxon>Nemaliales</taxon>
        <taxon>Nemaliaceae</taxon>
        <taxon>Nemalion</taxon>
    </lineage>
</organism>
<geneLocation type="chloroplast" evidence="1"/>
<proteinExistence type="predicted"/>
<accession>A0A1G4NW77</accession>
<name>A0A1G4NW77_9FLOR</name>
<keyword evidence="1" id="KW-0934">Plastid</keyword>
<dbReference type="AlphaFoldDB" id="A0A1G4NW77"/>
<gene>
    <name evidence="1" type="primary">ORF_3</name>
    <name evidence="1" type="ORF">H1444_99</name>
</gene>
<reference evidence="1" key="1">
    <citation type="submission" date="2016-10" db="EMBL/GenBank/DDBJ databases">
        <title>Chloroplast genomes as a tool to resolve red algal phylogenies: a case study in the Nemaliales.</title>
        <authorList>
            <person name="Costa J.F."/>
            <person name="Lin S.M."/>
            <person name="Macaya E.C."/>
            <person name="Fernandez-Garcia C."/>
            <person name="Verbruggen H."/>
        </authorList>
    </citation>
    <scope>NUCLEOTIDE SEQUENCE</scope>
    <source>
        <strain evidence="1">H.1444</strain>
    </source>
</reference>
<sequence>MKIVTQNIKSRKFILAKIVIKNIYQDLFYLQKKIYLASRECNLSLIHSLQKLLVSSSSINILANHLATKRCKKVLSGVGEHKNSKLLRYQVNKLISNWCLEAEWKHRLANKFGCVYNNTSIYYTHCQVIPSNSQSIKNTDVKYVARRLQTIKWLKTNIEKLYCKHMLNSTMKWVPDSGLYDYIDGDPLTCLLDSVLQNDLYWLYYQQSFQCNTAMKSLRTTSQFKTFVNKHDKLYIDDKSIVYKFMYNTSLLKNCNYPSVSLNIRKNTVSSKLIKERLLIYLKHLLYHKDQSGRLRINHHKTFDFVFRIFFDRASVWKQTYGYLFTRKCLLNVNNLVNTTLRRWLAKRFSKHTRCSRLNKYQIKLL</sequence>
<reference evidence="1" key="2">
    <citation type="submission" date="2016-10" db="EMBL/GenBank/DDBJ databases">
        <authorList>
            <person name="de Groot N.N."/>
        </authorList>
    </citation>
    <scope>NUCLEOTIDE SEQUENCE</scope>
    <source>
        <strain evidence="1">H.1444</strain>
    </source>
</reference>
<evidence type="ECO:0000313" key="1">
    <source>
        <dbReference type="EMBL" id="SCW22963.1"/>
    </source>
</evidence>
<dbReference type="EMBL" id="LT622871">
    <property type="protein sequence ID" value="SCW22963.1"/>
    <property type="molecule type" value="Genomic_DNA"/>
</dbReference>
<protein>
    <submittedName>
        <fullName evidence="1">Uncharacterized protein</fullName>
    </submittedName>
</protein>